<feature type="region of interest" description="Disordered" evidence="2">
    <location>
        <begin position="92"/>
        <end position="119"/>
    </location>
</feature>
<gene>
    <name evidence="4" type="ORF">SCHPADRAFT_994313</name>
</gene>
<feature type="compositionally biased region" description="Polar residues" evidence="2">
    <location>
        <begin position="145"/>
        <end position="154"/>
    </location>
</feature>
<keyword evidence="5" id="KW-1185">Reference proteome</keyword>
<dbReference type="Proteomes" id="UP000053477">
    <property type="component" value="Unassembled WGS sequence"/>
</dbReference>
<feature type="domain" description="DUF6697" evidence="3">
    <location>
        <begin position="229"/>
        <end position="437"/>
    </location>
</feature>
<name>A0A0H2S0V4_9AGAM</name>
<feature type="region of interest" description="Disordered" evidence="2">
    <location>
        <begin position="438"/>
        <end position="501"/>
    </location>
</feature>
<accession>A0A0H2S0V4</accession>
<dbReference type="InParanoid" id="A0A0H2S0V4"/>
<dbReference type="OrthoDB" id="3176940at2759"/>
<dbReference type="STRING" id="27342.A0A0H2S0V4"/>
<keyword evidence="1" id="KW-0175">Coiled coil</keyword>
<proteinExistence type="predicted"/>
<feature type="compositionally biased region" description="Basic residues" evidence="2">
    <location>
        <begin position="476"/>
        <end position="489"/>
    </location>
</feature>
<evidence type="ECO:0000259" key="3">
    <source>
        <dbReference type="Pfam" id="PF20411"/>
    </source>
</evidence>
<dbReference type="InterPro" id="IPR046520">
    <property type="entry name" value="DUF6697"/>
</dbReference>
<feature type="coiled-coil region" evidence="1">
    <location>
        <begin position="21"/>
        <end position="55"/>
    </location>
</feature>
<dbReference type="EMBL" id="KQ085904">
    <property type="protein sequence ID" value="KLO17482.1"/>
    <property type="molecule type" value="Genomic_DNA"/>
</dbReference>
<evidence type="ECO:0000256" key="2">
    <source>
        <dbReference type="SAM" id="MobiDB-lite"/>
    </source>
</evidence>
<protein>
    <recommendedName>
        <fullName evidence="3">DUF6697 domain-containing protein</fullName>
    </recommendedName>
</protein>
<dbReference type="AlphaFoldDB" id="A0A0H2S0V4"/>
<sequence length="501" mass="54790">MPDPVTISSNQPESLTLSFNLKQLIEENAELRQDLEAAQARILKLQHQNNVLVNEKNEAILKRHTPVGPAPTENLPARGPSLSVEVVIPSVQNAPSHPLTPKDESYKTKGPGGAGKSLKRPIEVLESDDEVIQIQKTKHAKNHKQPQTILPNKSKSAEPPLQQVATTNASGIGKKEFMEGLKNHDIKVKVKQAAIRLPDDSIYNRLRELGSPRFAISDSIPFSLLSTTTTRKELTAQFGGSSYTLLQKIAPERTAVHGYKRFLCPMLEMNPHSPQVPGAHGLMFRSGDDDDVFGGEGGGGKVGSQKELILVGIGEGKWLYMGDYELQKSDSLSKEEYVSVPLKVRNDWANKILTAKSGLRARSRISIFLRKQLGREPSPAEIHAKEAAQKKAKDKASIGGNMSIEDIKSAYEQGEEKLNVWVLKCTGYDEEFQQKLASFGANGPPQGGTSNGTGNQTADKAEESDLSDVSVEIGSSKRHLKSRAAKKKVTYNSDSDLYISD</sequence>
<feature type="region of interest" description="Disordered" evidence="2">
    <location>
        <begin position="136"/>
        <end position="160"/>
    </location>
</feature>
<dbReference type="Pfam" id="PF20411">
    <property type="entry name" value="DUF6697"/>
    <property type="match status" value="1"/>
</dbReference>
<reference evidence="4 5" key="1">
    <citation type="submission" date="2015-04" db="EMBL/GenBank/DDBJ databases">
        <title>Complete genome sequence of Schizopora paradoxa KUC8140, a cosmopolitan wood degrader in East Asia.</title>
        <authorList>
            <consortium name="DOE Joint Genome Institute"/>
            <person name="Min B."/>
            <person name="Park H."/>
            <person name="Jang Y."/>
            <person name="Kim J.-J."/>
            <person name="Kim K.H."/>
            <person name="Pangilinan J."/>
            <person name="Lipzen A."/>
            <person name="Riley R."/>
            <person name="Grigoriev I.V."/>
            <person name="Spatafora J.W."/>
            <person name="Choi I.-G."/>
        </authorList>
    </citation>
    <scope>NUCLEOTIDE SEQUENCE [LARGE SCALE GENOMIC DNA]</scope>
    <source>
        <strain evidence="4 5">KUC8140</strain>
    </source>
</reference>
<evidence type="ECO:0000256" key="1">
    <source>
        <dbReference type="SAM" id="Coils"/>
    </source>
</evidence>
<organism evidence="4 5">
    <name type="scientific">Schizopora paradoxa</name>
    <dbReference type="NCBI Taxonomy" id="27342"/>
    <lineage>
        <taxon>Eukaryota</taxon>
        <taxon>Fungi</taxon>
        <taxon>Dikarya</taxon>
        <taxon>Basidiomycota</taxon>
        <taxon>Agaricomycotina</taxon>
        <taxon>Agaricomycetes</taxon>
        <taxon>Hymenochaetales</taxon>
        <taxon>Schizoporaceae</taxon>
        <taxon>Schizopora</taxon>
    </lineage>
</organism>
<evidence type="ECO:0000313" key="4">
    <source>
        <dbReference type="EMBL" id="KLO17482.1"/>
    </source>
</evidence>
<evidence type="ECO:0000313" key="5">
    <source>
        <dbReference type="Proteomes" id="UP000053477"/>
    </source>
</evidence>